<dbReference type="EMBL" id="JBBGAZ010000019">
    <property type="protein sequence ID" value="MEJ5220183.1"/>
    <property type="molecule type" value="Genomic_DNA"/>
</dbReference>
<evidence type="ECO:0000313" key="1">
    <source>
        <dbReference type="EMBL" id="MEJ5220183.1"/>
    </source>
</evidence>
<protein>
    <submittedName>
        <fullName evidence="1">Uncharacterized protein</fullName>
    </submittedName>
</protein>
<organism evidence="1 2">
    <name type="scientific">Cognatishimia coralii</name>
    <dbReference type="NCBI Taxonomy" id="3083254"/>
    <lineage>
        <taxon>Bacteria</taxon>
        <taxon>Pseudomonadati</taxon>
        <taxon>Pseudomonadota</taxon>
        <taxon>Alphaproteobacteria</taxon>
        <taxon>Rhodobacterales</taxon>
        <taxon>Paracoccaceae</taxon>
        <taxon>Cognatishimia</taxon>
    </lineage>
</organism>
<accession>A0ABU8QLA5</accession>
<sequence>MVSSTAPQPVLGLALPDTLFRHHWPQLPDGTALNQFAMDARGRATLGKARQRANPSGCGSG</sequence>
<proteinExistence type="predicted"/>
<keyword evidence="2" id="KW-1185">Reference proteome</keyword>
<name>A0ABU8QLA5_9RHOB</name>
<dbReference type="Proteomes" id="UP001368270">
    <property type="component" value="Unassembled WGS sequence"/>
</dbReference>
<evidence type="ECO:0000313" key="2">
    <source>
        <dbReference type="Proteomes" id="UP001368270"/>
    </source>
</evidence>
<comment type="caution">
    <text evidence="1">The sequence shown here is derived from an EMBL/GenBank/DDBJ whole genome shotgun (WGS) entry which is preliminary data.</text>
</comment>
<dbReference type="RefSeq" id="WP_339404790.1">
    <property type="nucleotide sequence ID" value="NZ_JBBGAZ010000019.1"/>
</dbReference>
<reference evidence="1 2" key="1">
    <citation type="submission" date="2024-03" db="EMBL/GenBank/DDBJ databases">
        <title>Cognatishimia coralii sp. nov., a marine bacterium isolated from coral surrounding seawater.</title>
        <authorList>
            <person name="Liu X."/>
            <person name="Liu S."/>
            <person name="Sun H."/>
            <person name="Zhang Y."/>
        </authorList>
    </citation>
    <scope>NUCLEOTIDE SEQUENCE [LARGE SCALE GENOMIC DNA]</scope>
    <source>
        <strain evidence="1 2">D5M38</strain>
    </source>
</reference>
<gene>
    <name evidence="1" type="ORF">WG622_18155</name>
</gene>